<sequence>MPTLDPHTTALILIDLQDGIVAGDKGPHSAADVVARGKALAARFRAAGAPVVLVHVGFTPDTMPSRTVDQPRLPAEGTPPAFHTLVEGLRQDGDIVVMKHHWGAFIGTDLDLQLRRRGVKTVVIAGIATNFGVESTARSAWELSYDVVIVEDASTSRSAELHAFAIEHILPQIARVVQSDAVTLG</sequence>
<dbReference type="InterPro" id="IPR036380">
    <property type="entry name" value="Isochorismatase-like_sf"/>
</dbReference>
<dbReference type="PATRIC" id="fig|1549858.7.peg.3199"/>
<evidence type="ECO:0000313" key="4">
    <source>
        <dbReference type="Proteomes" id="UP000033203"/>
    </source>
</evidence>
<keyword evidence="1 3" id="KW-0378">Hydrolase</keyword>
<dbReference type="NCBIfam" id="NF008517">
    <property type="entry name" value="PRK11440.1"/>
    <property type="match status" value="1"/>
</dbReference>
<dbReference type="Gene3D" id="3.40.50.850">
    <property type="entry name" value="Isochorismatase-like"/>
    <property type="match status" value="1"/>
</dbReference>
<dbReference type="PANTHER" id="PTHR43540">
    <property type="entry name" value="PEROXYUREIDOACRYLATE/UREIDOACRYLATE AMIDOHYDROLASE-RELATED"/>
    <property type="match status" value="1"/>
</dbReference>
<evidence type="ECO:0000256" key="1">
    <source>
        <dbReference type="ARBA" id="ARBA00022801"/>
    </source>
</evidence>
<dbReference type="InterPro" id="IPR000868">
    <property type="entry name" value="Isochorismatase-like_dom"/>
</dbReference>
<dbReference type="EMBL" id="JXTP01000067">
    <property type="protein sequence ID" value="KIU26670.1"/>
    <property type="molecule type" value="Genomic_DNA"/>
</dbReference>
<protein>
    <submittedName>
        <fullName evidence="3">Hydrolase</fullName>
    </submittedName>
</protein>
<feature type="domain" description="Isochorismatase-like" evidence="2">
    <location>
        <begin position="9"/>
        <end position="179"/>
    </location>
</feature>
<dbReference type="Proteomes" id="UP000033203">
    <property type="component" value="Unassembled WGS sequence"/>
</dbReference>
<evidence type="ECO:0000313" key="3">
    <source>
        <dbReference type="EMBL" id="KIU26670.1"/>
    </source>
</evidence>
<proteinExistence type="predicted"/>
<dbReference type="GO" id="GO:0016787">
    <property type="term" value="F:hydrolase activity"/>
    <property type="evidence" value="ECO:0007669"/>
    <property type="project" value="UniProtKB-KW"/>
</dbReference>
<name>A0A0D1M3Y6_9SPHN</name>
<evidence type="ECO:0000259" key="2">
    <source>
        <dbReference type="Pfam" id="PF00857"/>
    </source>
</evidence>
<dbReference type="Pfam" id="PF00857">
    <property type="entry name" value="Isochorismatase"/>
    <property type="match status" value="1"/>
</dbReference>
<dbReference type="AlphaFoldDB" id="A0A0D1M3Y6"/>
<accession>A0A0D1M3Y6</accession>
<dbReference type="InterPro" id="IPR050272">
    <property type="entry name" value="Isochorismatase-like_hydrls"/>
</dbReference>
<dbReference type="PANTHER" id="PTHR43540:SF7">
    <property type="entry name" value="ISOCHORISMATASE FAMILY PROTEIN YECD"/>
    <property type="match status" value="1"/>
</dbReference>
<gene>
    <name evidence="3" type="ORF">SR41_13420</name>
</gene>
<comment type="caution">
    <text evidence="3">The sequence shown here is derived from an EMBL/GenBank/DDBJ whole genome shotgun (WGS) entry which is preliminary data.</text>
</comment>
<reference evidence="3 4" key="1">
    <citation type="submission" date="2015-01" db="EMBL/GenBank/DDBJ databases">
        <title>Genome of Sphingomonas taxi strain 30a.</title>
        <authorList>
            <person name="Eevers N."/>
            <person name="Van Hamme J."/>
            <person name="Bottos E."/>
            <person name="Weyens N."/>
            <person name="Vangronsveld J."/>
        </authorList>
    </citation>
    <scope>NUCLEOTIDE SEQUENCE [LARGE SCALE GENOMIC DNA]</scope>
    <source>
        <strain evidence="3 4">30a</strain>
    </source>
</reference>
<dbReference type="CDD" id="cd00431">
    <property type="entry name" value="cysteine_hydrolases"/>
    <property type="match status" value="1"/>
</dbReference>
<dbReference type="SUPFAM" id="SSF52499">
    <property type="entry name" value="Isochorismatase-like hydrolases"/>
    <property type="match status" value="1"/>
</dbReference>
<organism evidence="3 4">
    <name type="scientific">Sphingomonas melonis</name>
    <dbReference type="NCBI Taxonomy" id="152682"/>
    <lineage>
        <taxon>Bacteria</taxon>
        <taxon>Pseudomonadati</taxon>
        <taxon>Pseudomonadota</taxon>
        <taxon>Alphaproteobacteria</taxon>
        <taxon>Sphingomonadales</taxon>
        <taxon>Sphingomonadaceae</taxon>
        <taxon>Sphingomonas</taxon>
    </lineage>
</organism>